<dbReference type="Pfam" id="PF08241">
    <property type="entry name" value="Methyltransf_11"/>
    <property type="match status" value="1"/>
</dbReference>
<reference evidence="3" key="1">
    <citation type="submission" date="2017-09" db="EMBL/GenBank/DDBJ databases">
        <title>Depth-based differentiation of microbial function through sediment-hosted aquifers and enrichment of novel symbionts in the deep terrestrial subsurface.</title>
        <authorList>
            <person name="Probst A.J."/>
            <person name="Ladd B."/>
            <person name="Jarett J.K."/>
            <person name="Geller-Mcgrath D.E."/>
            <person name="Sieber C.M.K."/>
            <person name="Emerson J.B."/>
            <person name="Anantharaman K."/>
            <person name="Thomas B.C."/>
            <person name="Malmstrom R."/>
            <person name="Stieglmeier M."/>
            <person name="Klingl A."/>
            <person name="Woyke T."/>
            <person name="Ryan C.M."/>
            <person name="Banfield J.F."/>
        </authorList>
    </citation>
    <scope>NUCLEOTIDE SEQUENCE [LARGE SCALE GENOMIC DNA]</scope>
</reference>
<dbReference type="SUPFAM" id="SSF53335">
    <property type="entry name" value="S-adenosyl-L-methionine-dependent methyltransferases"/>
    <property type="match status" value="1"/>
</dbReference>
<dbReference type="InterPro" id="IPR029063">
    <property type="entry name" value="SAM-dependent_MTases_sf"/>
</dbReference>
<organism evidence="2 3">
    <name type="scientific">Candidatus Magasanikbacteria bacterium CG10_big_fil_rev_8_21_14_0_10_36_32</name>
    <dbReference type="NCBI Taxonomy" id="1974646"/>
    <lineage>
        <taxon>Bacteria</taxon>
        <taxon>Candidatus Magasanikiibacteriota</taxon>
    </lineage>
</organism>
<dbReference type="CDD" id="cd02440">
    <property type="entry name" value="AdoMet_MTases"/>
    <property type="match status" value="1"/>
</dbReference>
<name>A0A2M6W7D7_9BACT</name>
<proteinExistence type="predicted"/>
<dbReference type="Gene3D" id="3.40.50.150">
    <property type="entry name" value="Vaccinia Virus protein VP39"/>
    <property type="match status" value="1"/>
</dbReference>
<dbReference type="Proteomes" id="UP000231426">
    <property type="component" value="Unassembled WGS sequence"/>
</dbReference>
<dbReference type="AlphaFoldDB" id="A0A2M6W7D7"/>
<dbReference type="EMBL" id="PFBV01000002">
    <property type="protein sequence ID" value="PIT88709.1"/>
    <property type="molecule type" value="Genomic_DNA"/>
</dbReference>
<evidence type="ECO:0000313" key="2">
    <source>
        <dbReference type="EMBL" id="PIT88709.1"/>
    </source>
</evidence>
<gene>
    <name evidence="2" type="ORF">COU29_00460</name>
</gene>
<feature type="domain" description="Methyltransferase type 11" evidence="1">
    <location>
        <begin position="48"/>
        <end position="139"/>
    </location>
</feature>
<dbReference type="GO" id="GO:0008757">
    <property type="term" value="F:S-adenosylmethionine-dependent methyltransferase activity"/>
    <property type="evidence" value="ECO:0007669"/>
    <property type="project" value="InterPro"/>
</dbReference>
<evidence type="ECO:0000259" key="1">
    <source>
        <dbReference type="Pfam" id="PF08241"/>
    </source>
</evidence>
<sequence>MPKVKILSSVAGYDLSAADYDKKEKYLNSFEKNKIWLLLGYLSGKKILDAGTGTGRLAVEMSKNGAEVTALDVSSEMLKQLSRKSNKIKTMIGDAECLPFDKEIFDLVTAAFLIVHFKDPSRFFDEAYRVLKDGGRLLVTNINQKEPPEIKTKQGVIKIESFYHRPEKIREILQSLAFTIEKEIIVKEGENWINQIIVAKK</sequence>
<protein>
    <recommendedName>
        <fullName evidence="1">Methyltransferase type 11 domain-containing protein</fullName>
    </recommendedName>
</protein>
<dbReference type="PANTHER" id="PTHR43591:SF24">
    <property type="entry name" value="2-METHOXY-6-POLYPRENYL-1,4-BENZOQUINOL METHYLASE, MITOCHONDRIAL"/>
    <property type="match status" value="1"/>
</dbReference>
<dbReference type="InterPro" id="IPR013216">
    <property type="entry name" value="Methyltransf_11"/>
</dbReference>
<dbReference type="PANTHER" id="PTHR43591">
    <property type="entry name" value="METHYLTRANSFERASE"/>
    <property type="match status" value="1"/>
</dbReference>
<accession>A0A2M6W7D7</accession>
<evidence type="ECO:0000313" key="3">
    <source>
        <dbReference type="Proteomes" id="UP000231426"/>
    </source>
</evidence>
<comment type="caution">
    <text evidence="2">The sequence shown here is derived from an EMBL/GenBank/DDBJ whole genome shotgun (WGS) entry which is preliminary data.</text>
</comment>